<evidence type="ECO:0000313" key="3">
    <source>
        <dbReference type="Proteomes" id="UP000825679"/>
    </source>
</evidence>
<dbReference type="EMBL" id="CP081150">
    <property type="protein sequence ID" value="QZA77436.1"/>
    <property type="molecule type" value="Genomic_DNA"/>
</dbReference>
<reference evidence="2 3" key="1">
    <citation type="submission" date="2021-08" db="EMBL/GenBank/DDBJ databases">
        <title>complete genome sequencing of Deefgea sp. D25.</title>
        <authorList>
            <person name="Bae J.-W."/>
            <person name="Gim D.-H."/>
        </authorList>
    </citation>
    <scope>NUCLEOTIDE SEQUENCE [LARGE SCALE GENOMIC DNA]</scope>
    <source>
        <strain evidence="2 3">D25</strain>
    </source>
</reference>
<feature type="transmembrane region" description="Helical" evidence="1">
    <location>
        <begin position="54"/>
        <end position="74"/>
    </location>
</feature>
<name>A0ABX8Z4D8_9NEIS</name>
<organism evidence="2 3">
    <name type="scientific">Deefgea tanakiae</name>
    <dbReference type="NCBI Taxonomy" id="2865840"/>
    <lineage>
        <taxon>Bacteria</taxon>
        <taxon>Pseudomonadati</taxon>
        <taxon>Pseudomonadota</taxon>
        <taxon>Betaproteobacteria</taxon>
        <taxon>Neisseriales</taxon>
        <taxon>Chitinibacteraceae</taxon>
        <taxon>Deefgea</taxon>
    </lineage>
</organism>
<dbReference type="Proteomes" id="UP000825679">
    <property type="component" value="Chromosome"/>
</dbReference>
<sequence>MDRKEIINLMKSQSTWRLYFFSMFSLGIYTAFYIQQQSQKLAQIPNVPLISSNFLNSTIAAYGLSAVFTVASFFVPPEHAVNLTSTVFALISNVMALLWAWQMRNRLNAVLALTPEYDDWFHGGWTFLFTALYINYKINRLHEGQEDLGTAS</sequence>
<accession>A0ABX8Z4D8</accession>
<evidence type="ECO:0008006" key="4">
    <source>
        <dbReference type="Google" id="ProtNLM"/>
    </source>
</evidence>
<evidence type="ECO:0000313" key="2">
    <source>
        <dbReference type="EMBL" id="QZA77436.1"/>
    </source>
</evidence>
<evidence type="ECO:0000256" key="1">
    <source>
        <dbReference type="SAM" id="Phobius"/>
    </source>
</evidence>
<feature type="transmembrane region" description="Helical" evidence="1">
    <location>
        <begin position="16"/>
        <end position="34"/>
    </location>
</feature>
<feature type="transmembrane region" description="Helical" evidence="1">
    <location>
        <begin position="81"/>
        <end position="100"/>
    </location>
</feature>
<dbReference type="RefSeq" id="WP_221005817.1">
    <property type="nucleotide sequence ID" value="NZ_CP081150.1"/>
</dbReference>
<gene>
    <name evidence="2" type="ORF">K4H28_14295</name>
</gene>
<keyword evidence="3" id="KW-1185">Reference proteome</keyword>
<protein>
    <recommendedName>
        <fullName evidence="4">DUF4234 domain-containing protein</fullName>
    </recommendedName>
</protein>
<keyword evidence="1" id="KW-1133">Transmembrane helix</keyword>
<keyword evidence="1" id="KW-0472">Membrane</keyword>
<proteinExistence type="predicted"/>
<keyword evidence="1" id="KW-0812">Transmembrane</keyword>